<dbReference type="GO" id="GO:0003700">
    <property type="term" value="F:DNA-binding transcription factor activity"/>
    <property type="evidence" value="ECO:0007669"/>
    <property type="project" value="InterPro"/>
</dbReference>
<reference evidence="6 7" key="1">
    <citation type="submission" date="2018-09" db="EMBL/GenBank/DDBJ databases">
        <title>Draft genome sequence of Rhodopseudomonas palustris 2.1.18.</title>
        <authorList>
            <person name="Robertson S.L."/>
            <person name="Meyer T.E."/>
            <person name="Kyndt J.A."/>
        </authorList>
    </citation>
    <scope>NUCLEOTIDE SEQUENCE [LARGE SCALE GENOMIC DNA]</scope>
    <source>
        <strain evidence="6 7">2.1.18</strain>
    </source>
</reference>
<dbReference type="Pfam" id="PF07729">
    <property type="entry name" value="FCD"/>
    <property type="match status" value="1"/>
</dbReference>
<dbReference type="InterPro" id="IPR008920">
    <property type="entry name" value="TF_FadR/GntR_C"/>
</dbReference>
<dbReference type="Gene3D" id="1.20.120.530">
    <property type="entry name" value="GntR ligand-binding domain-like"/>
    <property type="match status" value="1"/>
</dbReference>
<keyword evidence="3" id="KW-0804">Transcription</keyword>
<dbReference type="SUPFAM" id="SSF46785">
    <property type="entry name" value="Winged helix' DNA-binding domain"/>
    <property type="match status" value="1"/>
</dbReference>
<dbReference type="SMART" id="SM00895">
    <property type="entry name" value="FCD"/>
    <property type="match status" value="1"/>
</dbReference>
<keyword evidence="1" id="KW-0805">Transcription regulation</keyword>
<dbReference type="Pfam" id="PF00392">
    <property type="entry name" value="GntR"/>
    <property type="match status" value="1"/>
</dbReference>
<dbReference type="PROSITE" id="PS50949">
    <property type="entry name" value="HTH_GNTR"/>
    <property type="match status" value="1"/>
</dbReference>
<sequence>MISTFTNDNGRAVLIYREIKRRITELVYQPGDKLSEVRIASELGCGRSPVRTAFARLQSEGWIEISPQSGTFVRGLSDVEITEILEARMLLEAHLAGRAATRMEEATIARFRKAFAALGKRVSSDRMDEYLELDLQFHLAIYQAAANKVLAEVLLNLVDKVRWIRVASKGSPTRISSAVEEIGRVLDALEARDERAAAAAMRGHIENTMHFRHLGGPAETAAKTAPRALKNPSEQSSRKAR</sequence>
<evidence type="ECO:0000256" key="3">
    <source>
        <dbReference type="ARBA" id="ARBA00023163"/>
    </source>
</evidence>
<dbReference type="AlphaFoldDB" id="A0A418UY79"/>
<evidence type="ECO:0000313" key="6">
    <source>
        <dbReference type="EMBL" id="RJF67410.1"/>
    </source>
</evidence>
<dbReference type="InterPro" id="IPR011711">
    <property type="entry name" value="GntR_C"/>
</dbReference>
<feature type="domain" description="HTH gntR-type" evidence="5">
    <location>
        <begin position="9"/>
        <end position="76"/>
    </location>
</feature>
<dbReference type="PANTHER" id="PTHR43537:SF5">
    <property type="entry name" value="UXU OPERON TRANSCRIPTIONAL REGULATOR"/>
    <property type="match status" value="1"/>
</dbReference>
<feature type="region of interest" description="Disordered" evidence="4">
    <location>
        <begin position="219"/>
        <end position="241"/>
    </location>
</feature>
<dbReference type="InterPro" id="IPR036390">
    <property type="entry name" value="WH_DNA-bd_sf"/>
</dbReference>
<accession>A0A418UY79</accession>
<dbReference type="SMART" id="SM00345">
    <property type="entry name" value="HTH_GNTR"/>
    <property type="match status" value="1"/>
</dbReference>
<dbReference type="Gene3D" id="1.10.10.10">
    <property type="entry name" value="Winged helix-like DNA-binding domain superfamily/Winged helix DNA-binding domain"/>
    <property type="match status" value="1"/>
</dbReference>
<gene>
    <name evidence="6" type="ORF">D4Q52_23390</name>
</gene>
<dbReference type="CDD" id="cd07377">
    <property type="entry name" value="WHTH_GntR"/>
    <property type="match status" value="1"/>
</dbReference>
<dbReference type="PANTHER" id="PTHR43537">
    <property type="entry name" value="TRANSCRIPTIONAL REGULATOR, GNTR FAMILY"/>
    <property type="match status" value="1"/>
</dbReference>
<dbReference type="InterPro" id="IPR036388">
    <property type="entry name" value="WH-like_DNA-bd_sf"/>
</dbReference>
<evidence type="ECO:0000256" key="1">
    <source>
        <dbReference type="ARBA" id="ARBA00023015"/>
    </source>
</evidence>
<comment type="caution">
    <text evidence="6">The sequence shown here is derived from an EMBL/GenBank/DDBJ whole genome shotgun (WGS) entry which is preliminary data.</text>
</comment>
<dbReference type="SUPFAM" id="SSF48008">
    <property type="entry name" value="GntR ligand-binding domain-like"/>
    <property type="match status" value="1"/>
</dbReference>
<dbReference type="GO" id="GO:0003677">
    <property type="term" value="F:DNA binding"/>
    <property type="evidence" value="ECO:0007669"/>
    <property type="project" value="UniProtKB-KW"/>
</dbReference>
<protein>
    <submittedName>
        <fullName evidence="6">GntR family transcriptional regulator</fullName>
    </submittedName>
</protein>
<dbReference type="RefSeq" id="WP_119858983.1">
    <property type="nucleotide sequence ID" value="NZ_QYYD01000033.1"/>
</dbReference>
<organism evidence="6 7">
    <name type="scientific">Rhodopseudomonas palustris</name>
    <dbReference type="NCBI Taxonomy" id="1076"/>
    <lineage>
        <taxon>Bacteria</taxon>
        <taxon>Pseudomonadati</taxon>
        <taxon>Pseudomonadota</taxon>
        <taxon>Alphaproteobacteria</taxon>
        <taxon>Hyphomicrobiales</taxon>
        <taxon>Nitrobacteraceae</taxon>
        <taxon>Rhodopseudomonas</taxon>
    </lineage>
</organism>
<dbReference type="Proteomes" id="UP000285523">
    <property type="component" value="Unassembled WGS sequence"/>
</dbReference>
<evidence type="ECO:0000259" key="5">
    <source>
        <dbReference type="PROSITE" id="PS50949"/>
    </source>
</evidence>
<keyword evidence="2" id="KW-0238">DNA-binding</keyword>
<dbReference type="InterPro" id="IPR000524">
    <property type="entry name" value="Tscrpt_reg_HTH_GntR"/>
</dbReference>
<dbReference type="OrthoDB" id="9788098at2"/>
<dbReference type="EMBL" id="QYYD01000033">
    <property type="protein sequence ID" value="RJF67410.1"/>
    <property type="molecule type" value="Genomic_DNA"/>
</dbReference>
<proteinExistence type="predicted"/>
<evidence type="ECO:0000256" key="4">
    <source>
        <dbReference type="SAM" id="MobiDB-lite"/>
    </source>
</evidence>
<evidence type="ECO:0000256" key="2">
    <source>
        <dbReference type="ARBA" id="ARBA00023125"/>
    </source>
</evidence>
<name>A0A418UY79_RHOPL</name>
<evidence type="ECO:0000313" key="7">
    <source>
        <dbReference type="Proteomes" id="UP000285523"/>
    </source>
</evidence>